<keyword evidence="1" id="KW-0472">Membrane</keyword>
<evidence type="ECO:0000256" key="1">
    <source>
        <dbReference type="SAM" id="Phobius"/>
    </source>
</evidence>
<protein>
    <submittedName>
        <fullName evidence="2">Uncharacterized protein</fullName>
    </submittedName>
</protein>
<reference evidence="2" key="1">
    <citation type="journal article" date="2018" name="PLoS Negl. Trop. Dis.">
        <title>An insight into the salivary gland and fat body transcriptome of Panstrongylus lignarius (Hemiptera: Heteroptera), the main vector of Chagas disease in Peru.</title>
        <authorList>
            <person name="Nevoa J.C."/>
            <person name="Mendes M.T."/>
            <person name="da Silva M.V."/>
            <person name="Soares S.C."/>
            <person name="Oliveira C.J.F."/>
            <person name="Ribeiro J.M.C."/>
        </authorList>
    </citation>
    <scope>NUCLEOTIDE SEQUENCE</scope>
</reference>
<dbReference type="EMBL" id="GFTR01001257">
    <property type="protein sequence ID" value="JAW15169.1"/>
    <property type="molecule type" value="Transcribed_RNA"/>
</dbReference>
<organism evidence="2">
    <name type="scientific">Panstrongylus lignarius</name>
    <dbReference type="NCBI Taxonomy" id="156445"/>
    <lineage>
        <taxon>Eukaryota</taxon>
        <taxon>Metazoa</taxon>
        <taxon>Ecdysozoa</taxon>
        <taxon>Arthropoda</taxon>
        <taxon>Hexapoda</taxon>
        <taxon>Insecta</taxon>
        <taxon>Pterygota</taxon>
        <taxon>Neoptera</taxon>
        <taxon>Paraneoptera</taxon>
        <taxon>Hemiptera</taxon>
        <taxon>Heteroptera</taxon>
        <taxon>Panheteroptera</taxon>
        <taxon>Cimicomorpha</taxon>
        <taxon>Reduviidae</taxon>
        <taxon>Triatominae</taxon>
        <taxon>Panstrongylus</taxon>
    </lineage>
</organism>
<evidence type="ECO:0000313" key="2">
    <source>
        <dbReference type="EMBL" id="JAW15169.1"/>
    </source>
</evidence>
<accession>A0A224Y3Z6</accession>
<keyword evidence="1" id="KW-1133">Transmembrane helix</keyword>
<name>A0A224Y3Z6_9HEMI</name>
<sequence length="90" mass="10221">MVGLVIAILLLLNLTTTIQVRIQLLKLLLASEILLSESYPYLRLVVNWVIMAVSLQILTHHVTDRLILVLTTQKADVGNHRRVVLLHHLL</sequence>
<keyword evidence="1" id="KW-0812">Transmembrane</keyword>
<dbReference type="AlphaFoldDB" id="A0A224Y3Z6"/>
<feature type="transmembrane region" description="Helical" evidence="1">
    <location>
        <begin position="41"/>
        <end position="58"/>
    </location>
</feature>
<proteinExistence type="predicted"/>